<protein>
    <submittedName>
        <fullName evidence="1">Uncharacterized protein</fullName>
    </submittedName>
</protein>
<dbReference type="Proteomes" id="UP000320338">
    <property type="component" value="Unassembled WGS sequence"/>
</dbReference>
<sequence length="326" mass="36595">MKMFTFDPAQYREQYAKEQWVHIPGGVTPEFHDYLLKFVEQELTDRLLDGFAIRGKKEQALFEFPPEVDYPAELFDAVAETCALDRGRMVLSERHIQAYEANAAPEPIAHKDRYPSQVSIGLSVTIPEDSRLVLYPLDHREINPFNRAADLNRQLQPADRPETVLPAAREVELADRDRDVVMFAGSTTWHLRRRAANAVNVYFKVNDFGCDPLGEDVASPGVREHTLALLRAGQVDGGVAEVSRRLDTVSRVHTRHDWREVLQARVFGEEPVGITEEQWTLLRALGTGTPVADLVSAAGTDSSRVLQDLTRLAEIGAVDLRAADTR</sequence>
<dbReference type="AlphaFoldDB" id="A0A4Y3WJL9"/>
<dbReference type="RefSeq" id="WP_141277738.1">
    <property type="nucleotide sequence ID" value="NZ_BAAARZ010000048.1"/>
</dbReference>
<dbReference type="OrthoDB" id="7845159at2"/>
<comment type="caution">
    <text evidence="1">The sequence shown here is derived from an EMBL/GenBank/DDBJ whole genome shotgun (WGS) entry which is preliminary data.</text>
</comment>
<keyword evidence="2" id="KW-1185">Reference proteome</keyword>
<gene>
    <name evidence="1" type="ORF">PHY01_14300</name>
</gene>
<evidence type="ECO:0000313" key="1">
    <source>
        <dbReference type="EMBL" id="GEC19147.1"/>
    </source>
</evidence>
<organism evidence="1 2">
    <name type="scientific">Pseudonocardia hydrocarbonoxydans</name>
    <dbReference type="NCBI Taxonomy" id="76726"/>
    <lineage>
        <taxon>Bacteria</taxon>
        <taxon>Bacillati</taxon>
        <taxon>Actinomycetota</taxon>
        <taxon>Actinomycetes</taxon>
        <taxon>Pseudonocardiales</taxon>
        <taxon>Pseudonocardiaceae</taxon>
        <taxon>Pseudonocardia</taxon>
    </lineage>
</organism>
<evidence type="ECO:0000313" key="2">
    <source>
        <dbReference type="Proteomes" id="UP000320338"/>
    </source>
</evidence>
<name>A0A4Y3WJL9_9PSEU</name>
<accession>A0A4Y3WJL9</accession>
<proteinExistence type="predicted"/>
<reference evidence="1 2" key="1">
    <citation type="submission" date="2019-06" db="EMBL/GenBank/DDBJ databases">
        <title>Whole genome shotgun sequence of Pseudonocardia hydrocarbonoxydans NBRC 14498.</title>
        <authorList>
            <person name="Hosoyama A."/>
            <person name="Uohara A."/>
            <person name="Ohji S."/>
            <person name="Ichikawa N."/>
        </authorList>
    </citation>
    <scope>NUCLEOTIDE SEQUENCE [LARGE SCALE GENOMIC DNA]</scope>
    <source>
        <strain evidence="1 2">NBRC 14498</strain>
    </source>
</reference>
<dbReference type="EMBL" id="BJNG01000014">
    <property type="protein sequence ID" value="GEC19147.1"/>
    <property type="molecule type" value="Genomic_DNA"/>
</dbReference>